<dbReference type="AlphaFoldDB" id="A0A484MFT9"/>
<name>A0A484MFT9_9ASTE</name>
<protein>
    <submittedName>
        <fullName evidence="2">Uncharacterized protein</fullName>
    </submittedName>
</protein>
<sequence>MTVRAMEYIFPGTSSREIAGSSPQLPKLPPSMENPVSRLKIGKQPILGRRTFSRCRTKFPPPDLRHRPPQMGPKPEPISQSTPRLRRPEFQPSCSSPPDPALHDSLPLYEHQDLLPRPPGKPLRRENEQRKIRRKKRRRKARRRRMG</sequence>
<evidence type="ECO:0000313" key="3">
    <source>
        <dbReference type="Proteomes" id="UP000595140"/>
    </source>
</evidence>
<dbReference type="EMBL" id="OOIL02003368">
    <property type="protein sequence ID" value="VFQ87397.1"/>
    <property type="molecule type" value="Genomic_DNA"/>
</dbReference>
<accession>A0A484MFT9</accession>
<gene>
    <name evidence="2" type="ORF">CCAM_LOCUS29173</name>
</gene>
<proteinExistence type="predicted"/>
<evidence type="ECO:0000256" key="1">
    <source>
        <dbReference type="SAM" id="MobiDB-lite"/>
    </source>
</evidence>
<evidence type="ECO:0000313" key="2">
    <source>
        <dbReference type="EMBL" id="VFQ87397.1"/>
    </source>
</evidence>
<feature type="region of interest" description="Disordered" evidence="1">
    <location>
        <begin position="1"/>
        <end position="147"/>
    </location>
</feature>
<feature type="compositionally biased region" description="Basic residues" evidence="1">
    <location>
        <begin position="131"/>
        <end position="147"/>
    </location>
</feature>
<dbReference type="Proteomes" id="UP000595140">
    <property type="component" value="Unassembled WGS sequence"/>
</dbReference>
<keyword evidence="3" id="KW-1185">Reference proteome</keyword>
<feature type="compositionally biased region" description="Polar residues" evidence="1">
    <location>
        <begin position="12"/>
        <end position="24"/>
    </location>
</feature>
<organism evidence="2 3">
    <name type="scientific">Cuscuta campestris</name>
    <dbReference type="NCBI Taxonomy" id="132261"/>
    <lineage>
        <taxon>Eukaryota</taxon>
        <taxon>Viridiplantae</taxon>
        <taxon>Streptophyta</taxon>
        <taxon>Embryophyta</taxon>
        <taxon>Tracheophyta</taxon>
        <taxon>Spermatophyta</taxon>
        <taxon>Magnoliopsida</taxon>
        <taxon>eudicotyledons</taxon>
        <taxon>Gunneridae</taxon>
        <taxon>Pentapetalae</taxon>
        <taxon>asterids</taxon>
        <taxon>lamiids</taxon>
        <taxon>Solanales</taxon>
        <taxon>Convolvulaceae</taxon>
        <taxon>Cuscuteae</taxon>
        <taxon>Cuscuta</taxon>
        <taxon>Cuscuta subgen. Grammica</taxon>
        <taxon>Cuscuta sect. Cleistogrammica</taxon>
    </lineage>
</organism>
<reference evidence="2 3" key="1">
    <citation type="submission" date="2018-04" db="EMBL/GenBank/DDBJ databases">
        <authorList>
            <person name="Vogel A."/>
        </authorList>
    </citation>
    <scope>NUCLEOTIDE SEQUENCE [LARGE SCALE GENOMIC DNA]</scope>
</reference>